<name>A0A445GKY8_GLYSO</name>
<keyword evidence="2" id="KW-0812">Transmembrane</keyword>
<feature type="transmembrane region" description="Helical" evidence="2">
    <location>
        <begin position="65"/>
        <end position="86"/>
    </location>
</feature>
<dbReference type="InterPro" id="IPR013083">
    <property type="entry name" value="Znf_RING/FYVE/PHD"/>
</dbReference>
<evidence type="ECO:0000256" key="1">
    <source>
        <dbReference type="PROSITE-ProRule" id="PRU00175"/>
    </source>
</evidence>
<keyword evidence="1" id="KW-0863">Zinc-finger</keyword>
<feature type="transmembrane region" description="Helical" evidence="2">
    <location>
        <begin position="146"/>
        <end position="164"/>
    </location>
</feature>
<proteinExistence type="predicted"/>
<feature type="non-terminal residue" evidence="4">
    <location>
        <position position="289"/>
    </location>
</feature>
<dbReference type="InterPro" id="IPR001841">
    <property type="entry name" value="Znf_RING"/>
</dbReference>
<feature type="transmembrane region" description="Helical" evidence="2">
    <location>
        <begin position="171"/>
        <end position="190"/>
    </location>
</feature>
<gene>
    <name evidence="4" type="ORF">D0Y65_044261</name>
</gene>
<keyword evidence="1" id="KW-0479">Metal-binding</keyword>
<dbReference type="SMART" id="SM00184">
    <property type="entry name" value="RING"/>
    <property type="match status" value="1"/>
</dbReference>
<feature type="domain" description="RING-type" evidence="3">
    <location>
        <begin position="245"/>
        <end position="286"/>
    </location>
</feature>
<organism evidence="4 5">
    <name type="scientific">Glycine soja</name>
    <name type="common">Wild soybean</name>
    <dbReference type="NCBI Taxonomy" id="3848"/>
    <lineage>
        <taxon>Eukaryota</taxon>
        <taxon>Viridiplantae</taxon>
        <taxon>Streptophyta</taxon>
        <taxon>Embryophyta</taxon>
        <taxon>Tracheophyta</taxon>
        <taxon>Spermatophyta</taxon>
        <taxon>Magnoliopsida</taxon>
        <taxon>eudicotyledons</taxon>
        <taxon>Gunneridae</taxon>
        <taxon>Pentapetalae</taxon>
        <taxon>rosids</taxon>
        <taxon>fabids</taxon>
        <taxon>Fabales</taxon>
        <taxon>Fabaceae</taxon>
        <taxon>Papilionoideae</taxon>
        <taxon>50 kb inversion clade</taxon>
        <taxon>NPAAA clade</taxon>
        <taxon>indigoferoid/millettioid clade</taxon>
        <taxon>Phaseoleae</taxon>
        <taxon>Glycine</taxon>
        <taxon>Glycine subgen. Soja</taxon>
    </lineage>
</organism>
<keyword evidence="2" id="KW-0472">Membrane</keyword>
<dbReference type="AlphaFoldDB" id="A0A445GKY8"/>
<dbReference type="Proteomes" id="UP000289340">
    <property type="component" value="Chromosome 16"/>
</dbReference>
<dbReference type="SUPFAM" id="SSF57850">
    <property type="entry name" value="RING/U-box"/>
    <property type="match status" value="1"/>
</dbReference>
<evidence type="ECO:0000313" key="4">
    <source>
        <dbReference type="EMBL" id="RZB61896.1"/>
    </source>
</evidence>
<reference evidence="4 5" key="1">
    <citation type="submission" date="2018-09" db="EMBL/GenBank/DDBJ databases">
        <title>A high-quality reference genome of wild soybean provides a powerful tool to mine soybean genomes.</title>
        <authorList>
            <person name="Xie M."/>
            <person name="Chung C.Y.L."/>
            <person name="Li M.-W."/>
            <person name="Wong F.-L."/>
            <person name="Chan T.-F."/>
            <person name="Lam H.-M."/>
        </authorList>
    </citation>
    <scope>NUCLEOTIDE SEQUENCE [LARGE SCALE GENOMIC DNA]</scope>
    <source>
        <strain evidence="5">cv. W05</strain>
        <tissue evidence="4">Hypocotyl of etiolated seedlings</tissue>
    </source>
</reference>
<protein>
    <submittedName>
        <fullName evidence="4">E3 ubiquitin-protein ligase</fullName>
    </submittedName>
</protein>
<keyword evidence="5" id="KW-1185">Reference proteome</keyword>
<dbReference type="EMBL" id="QZWG01000016">
    <property type="protein sequence ID" value="RZB61896.1"/>
    <property type="molecule type" value="Genomic_DNA"/>
</dbReference>
<dbReference type="Pfam" id="PF13639">
    <property type="entry name" value="zf-RING_2"/>
    <property type="match status" value="1"/>
</dbReference>
<dbReference type="PANTHER" id="PTHR46225">
    <property type="entry name" value="C3H4 TYPE ZINC FINGER PROTEIN"/>
    <property type="match status" value="1"/>
</dbReference>
<feature type="transmembrane region" description="Helical" evidence="2">
    <location>
        <begin position="98"/>
        <end position="118"/>
    </location>
</feature>
<keyword evidence="1" id="KW-0862">Zinc</keyword>
<keyword evidence="2" id="KW-1133">Transmembrane helix</keyword>
<accession>A0A445GKY8</accession>
<evidence type="ECO:0000259" key="3">
    <source>
        <dbReference type="PROSITE" id="PS50089"/>
    </source>
</evidence>
<evidence type="ECO:0000313" key="5">
    <source>
        <dbReference type="Proteomes" id="UP000289340"/>
    </source>
</evidence>
<dbReference type="Gene3D" id="3.30.40.10">
    <property type="entry name" value="Zinc/RING finger domain, C3HC4 (zinc finger)"/>
    <property type="match status" value="1"/>
</dbReference>
<dbReference type="PANTHER" id="PTHR46225:SF1">
    <property type="entry name" value="RING_U-BOX SUPERFAMILY PROTEIN"/>
    <property type="match status" value="1"/>
</dbReference>
<comment type="caution">
    <text evidence="4">The sequence shown here is derived from an EMBL/GenBank/DDBJ whole genome shotgun (WGS) entry which is preliminary data.</text>
</comment>
<evidence type="ECO:0000256" key="2">
    <source>
        <dbReference type="SAM" id="Phobius"/>
    </source>
</evidence>
<sequence>MNSREYSVVTFSSNSATRDTPSSFLIRMAMRISRAKWFNFLRRVFHYQNGSSSNLGSNPFNSSTWMMLEFITLVVQITIITFTLAISERERPIWPIRIWISGYDIGCILNFLLLIHLTQGNAQNLSDMEQQRNNEETRMSHLMNKWRLELFFAIWFVLGIVWVFESRFRSFHEAPKLHVVCIILLAWNAMCYSFHLLLFVLLCCFVPLISTLLGYNMNMASSDDQISQLPSWRHKEVKSSEDPECCICLAKYKDKEQVRQLPCSHMFHLKCVDQWLKITSGCPLCKQGL</sequence>
<dbReference type="GO" id="GO:0008270">
    <property type="term" value="F:zinc ion binding"/>
    <property type="evidence" value="ECO:0007669"/>
    <property type="project" value="UniProtKB-KW"/>
</dbReference>
<dbReference type="PROSITE" id="PS50089">
    <property type="entry name" value="ZF_RING_2"/>
    <property type="match status" value="1"/>
</dbReference>